<sequence length="74" mass="8190">MMEADLSAEELVVAMQDLKSGRATGPSGLLVEVYKGMIDKVAPDMLAIFREIEFTCFTGGNKAQTFVQEAYFMF</sequence>
<evidence type="ECO:0000313" key="2">
    <source>
        <dbReference type="Proteomes" id="UP001066276"/>
    </source>
</evidence>
<organism evidence="1 2">
    <name type="scientific">Pleurodeles waltl</name>
    <name type="common">Iberian ribbed newt</name>
    <dbReference type="NCBI Taxonomy" id="8319"/>
    <lineage>
        <taxon>Eukaryota</taxon>
        <taxon>Metazoa</taxon>
        <taxon>Chordata</taxon>
        <taxon>Craniata</taxon>
        <taxon>Vertebrata</taxon>
        <taxon>Euteleostomi</taxon>
        <taxon>Amphibia</taxon>
        <taxon>Batrachia</taxon>
        <taxon>Caudata</taxon>
        <taxon>Salamandroidea</taxon>
        <taxon>Salamandridae</taxon>
        <taxon>Pleurodelinae</taxon>
        <taxon>Pleurodeles</taxon>
    </lineage>
</organism>
<evidence type="ECO:0000313" key="1">
    <source>
        <dbReference type="EMBL" id="KAJ1131864.1"/>
    </source>
</evidence>
<proteinExistence type="predicted"/>
<reference evidence="1" key="1">
    <citation type="journal article" date="2022" name="bioRxiv">
        <title>Sequencing and chromosome-scale assembly of the giantPleurodeles waltlgenome.</title>
        <authorList>
            <person name="Brown T."/>
            <person name="Elewa A."/>
            <person name="Iarovenko S."/>
            <person name="Subramanian E."/>
            <person name="Araus A.J."/>
            <person name="Petzold A."/>
            <person name="Susuki M."/>
            <person name="Suzuki K.-i.T."/>
            <person name="Hayashi T."/>
            <person name="Toyoda A."/>
            <person name="Oliveira C."/>
            <person name="Osipova E."/>
            <person name="Leigh N.D."/>
            <person name="Simon A."/>
            <person name="Yun M.H."/>
        </authorList>
    </citation>
    <scope>NUCLEOTIDE SEQUENCE</scope>
    <source>
        <strain evidence="1">20211129_DDA</strain>
        <tissue evidence="1">Liver</tissue>
    </source>
</reference>
<comment type="caution">
    <text evidence="1">The sequence shown here is derived from an EMBL/GenBank/DDBJ whole genome shotgun (WGS) entry which is preliminary data.</text>
</comment>
<protein>
    <submittedName>
        <fullName evidence="1">Uncharacterized protein</fullName>
    </submittedName>
</protein>
<name>A0AAV7PV81_PLEWA</name>
<dbReference type="AlphaFoldDB" id="A0AAV7PV81"/>
<gene>
    <name evidence="1" type="ORF">NDU88_010196</name>
</gene>
<keyword evidence="2" id="KW-1185">Reference proteome</keyword>
<accession>A0AAV7PV81</accession>
<dbReference type="EMBL" id="JANPWB010000011">
    <property type="protein sequence ID" value="KAJ1131864.1"/>
    <property type="molecule type" value="Genomic_DNA"/>
</dbReference>
<dbReference type="Proteomes" id="UP001066276">
    <property type="component" value="Chromosome 7"/>
</dbReference>